<accession>A0ABM6LI57</accession>
<evidence type="ECO:0000313" key="2">
    <source>
        <dbReference type="EMBL" id="ASB89021.1"/>
    </source>
</evidence>
<dbReference type="GeneID" id="92853537"/>
<keyword evidence="1" id="KW-0812">Transmembrane</keyword>
<reference evidence="2 3" key="1">
    <citation type="submission" date="2017-06" db="EMBL/GenBank/DDBJ databases">
        <title>Genome sequence of Bacillus sonorensis strain SRCM101395.</title>
        <authorList>
            <person name="Cho S.H."/>
        </authorList>
    </citation>
    <scope>NUCLEOTIDE SEQUENCE [LARGE SCALE GENOMIC DNA]</scope>
    <source>
        <strain evidence="2 3">SRCM101395</strain>
    </source>
</reference>
<feature type="transmembrane region" description="Helical" evidence="1">
    <location>
        <begin position="187"/>
        <end position="212"/>
    </location>
</feature>
<proteinExistence type="predicted"/>
<dbReference type="EMBL" id="CP021920">
    <property type="protein sequence ID" value="ASB89021.1"/>
    <property type="molecule type" value="Genomic_DNA"/>
</dbReference>
<feature type="transmembrane region" description="Helical" evidence="1">
    <location>
        <begin position="118"/>
        <end position="137"/>
    </location>
</feature>
<dbReference type="RefSeq" id="WP_006637132.1">
    <property type="nucleotide sequence ID" value="NZ_BORD01000006.1"/>
</dbReference>
<dbReference type="Proteomes" id="UP000196877">
    <property type="component" value="Chromosome"/>
</dbReference>
<sequence>MFHLIKKDILMQKKALKLSILLMVFFTFTLANIGQVGFLVSVLAVTYQLALGASSLEDKNNSDKILISLPIRKSTIVLSKYASIYVYAAFAILIYYVVYLVIKLVNAPLDISFNLTGILGAAVTVTLFCSISFPLIFKYGYLKSRMANMVIFFVFIFGGSGLFKFLNQGPASWNQSIIAFLQNATETGAIALLICVLLLILILSYTVSLHFYQKREF</sequence>
<feature type="transmembrane region" description="Helical" evidence="1">
    <location>
        <begin position="149"/>
        <end position="167"/>
    </location>
</feature>
<keyword evidence="3" id="KW-1185">Reference proteome</keyword>
<feature type="transmembrane region" description="Helical" evidence="1">
    <location>
        <begin position="15"/>
        <end position="31"/>
    </location>
</feature>
<keyword evidence="1" id="KW-0472">Membrane</keyword>
<evidence type="ECO:0000256" key="1">
    <source>
        <dbReference type="SAM" id="Phobius"/>
    </source>
</evidence>
<dbReference type="PANTHER" id="PTHR41309:SF2">
    <property type="entry name" value="MEMBRANE PROTEIN"/>
    <property type="match status" value="1"/>
</dbReference>
<dbReference type="InterPro" id="IPR025699">
    <property type="entry name" value="ABC2_memb-like"/>
</dbReference>
<dbReference type="Pfam" id="PF13346">
    <property type="entry name" value="ABC2_membrane_5"/>
    <property type="match status" value="1"/>
</dbReference>
<dbReference type="PANTHER" id="PTHR41309">
    <property type="entry name" value="MEMBRANE PROTEIN-RELATED"/>
    <property type="match status" value="1"/>
</dbReference>
<evidence type="ECO:0008006" key="4">
    <source>
        <dbReference type="Google" id="ProtNLM"/>
    </source>
</evidence>
<keyword evidence="1" id="KW-1133">Transmembrane helix</keyword>
<name>A0ABM6LI57_9BACI</name>
<evidence type="ECO:0000313" key="3">
    <source>
        <dbReference type="Proteomes" id="UP000196877"/>
    </source>
</evidence>
<gene>
    <name evidence="2" type="ORF">S101395_02514</name>
</gene>
<organism evidence="2 3">
    <name type="scientific">Bacillus sonorensis</name>
    <dbReference type="NCBI Taxonomy" id="119858"/>
    <lineage>
        <taxon>Bacteria</taxon>
        <taxon>Bacillati</taxon>
        <taxon>Bacillota</taxon>
        <taxon>Bacilli</taxon>
        <taxon>Bacillales</taxon>
        <taxon>Bacillaceae</taxon>
        <taxon>Bacillus</taxon>
    </lineage>
</organism>
<feature type="transmembrane region" description="Helical" evidence="1">
    <location>
        <begin position="77"/>
        <end position="98"/>
    </location>
</feature>
<protein>
    <recommendedName>
        <fullName evidence="4">ABC-2 transporter permease</fullName>
    </recommendedName>
</protein>